<gene>
    <name evidence="3" type="ORF">METZ01_LOCUS30721</name>
</gene>
<dbReference type="CDD" id="cd00077">
    <property type="entry name" value="HDc"/>
    <property type="match status" value="1"/>
</dbReference>
<dbReference type="NCBIfam" id="TIGR00277">
    <property type="entry name" value="HDIG"/>
    <property type="match status" value="1"/>
</dbReference>
<dbReference type="EMBL" id="UINC01001332">
    <property type="protein sequence ID" value="SUZ77867.1"/>
    <property type="molecule type" value="Genomic_DNA"/>
</dbReference>
<feature type="transmembrane region" description="Helical" evidence="1">
    <location>
        <begin position="396"/>
        <end position="422"/>
    </location>
</feature>
<dbReference type="Gene3D" id="1.10.3210.10">
    <property type="entry name" value="Hypothetical protein af1432"/>
    <property type="match status" value="1"/>
</dbReference>
<dbReference type="Pfam" id="PF07697">
    <property type="entry name" value="7TMR-HDED"/>
    <property type="match status" value="1"/>
</dbReference>
<feature type="transmembrane region" description="Helical" evidence="1">
    <location>
        <begin position="369"/>
        <end position="390"/>
    </location>
</feature>
<dbReference type="SUPFAM" id="SSF109604">
    <property type="entry name" value="HD-domain/PDEase-like"/>
    <property type="match status" value="1"/>
</dbReference>
<organism evidence="3">
    <name type="scientific">marine metagenome</name>
    <dbReference type="NCBI Taxonomy" id="408172"/>
    <lineage>
        <taxon>unclassified sequences</taxon>
        <taxon>metagenomes</taxon>
        <taxon>ecological metagenomes</taxon>
    </lineage>
</organism>
<dbReference type="AlphaFoldDB" id="A0A381QIF4"/>
<protein>
    <recommendedName>
        <fullName evidence="2">HD/PDEase domain-containing protein</fullName>
    </recommendedName>
</protein>
<dbReference type="PANTHER" id="PTHR36442:SF1">
    <property type="entry name" value="CYCLIC-DI-AMP PHOSPHODIESTERASE PGPH"/>
    <property type="match status" value="1"/>
</dbReference>
<feature type="transmembrane region" description="Helical" evidence="1">
    <location>
        <begin position="342"/>
        <end position="362"/>
    </location>
</feature>
<sequence length="743" mass="84637">MLISILFPHGKALKYSYQVNDITREPIIAPFTFSILKTEGRLQSDLDEQKKSVPYIFNRNDEIVAKQIDALGEFFAMTNELRHAIWRLEESKRLVYERRYNKQYEKAHSEFVSDSANLSILTNEFHRIYSFTVEKPEWITYVTADQDPKNMKDLDRNRDHVIQICKNRWTEGIYDIVVSDIASHQVMINQSDVPDLATPESFNDLQSAWTKARKELLSIFSEGDMFRDLGYDLIVEFMQPNLLFDRQLTERHQIESLNKVPRSQGVVLENELIVDANIRITDDVLQKLNSLSVAITKQETNSGWAKIAWSFLGRIMMLLVVVSLFFAFLVVYRITIFQDWKLVLLISIVFLLQLGLAHIFVIRLEWSEYLIPVTVGAMTLTILFDARIGFMATTSMAILMGLMMGQNIDLVIVSLFTATIAVYNIRQLRKRSQLFTTMFALIAASIFVIIGLGLFKEHNWITMLSDIQLLTINSILAPIVTYGLIGLFEILFEVTTNLTLIELLDYDHPLLKRAQQETNGTFNHSIVVGNLAESCANAIGAHALLCRVGAYYHDIGKMAKSEYFIENQYGGENKHDSLTHTMSARIIRAHVKEGLNLAQEYALPKVVSNFIPMHHGTTRVEYFYRMALKEAEDSGAKVDESAFRYPGPKPNTKETGILMICEAVEAAVRSIKKPDIFKIEDMIDKIIKGRIDDGQLNECPLTLDELNKIKGTVDGTTGMLPVLRGIYHIRVEYPDDPKSTASA</sequence>
<evidence type="ECO:0000259" key="2">
    <source>
        <dbReference type="SMART" id="SM00471"/>
    </source>
</evidence>
<dbReference type="SMART" id="SM00471">
    <property type="entry name" value="HDc"/>
    <property type="match status" value="1"/>
</dbReference>
<feature type="transmembrane region" description="Helical" evidence="1">
    <location>
        <begin position="467"/>
        <end position="492"/>
    </location>
</feature>
<evidence type="ECO:0000313" key="3">
    <source>
        <dbReference type="EMBL" id="SUZ77867.1"/>
    </source>
</evidence>
<dbReference type="InterPro" id="IPR052722">
    <property type="entry name" value="PgpH_phosphodiesterase"/>
</dbReference>
<dbReference type="InterPro" id="IPR011621">
    <property type="entry name" value="Metal-dep_PHydrolase_7TM_intra"/>
</dbReference>
<reference evidence="3" key="1">
    <citation type="submission" date="2018-05" db="EMBL/GenBank/DDBJ databases">
        <authorList>
            <person name="Lanie J.A."/>
            <person name="Ng W.-L."/>
            <person name="Kazmierczak K.M."/>
            <person name="Andrzejewski T.M."/>
            <person name="Davidsen T.M."/>
            <person name="Wayne K.J."/>
            <person name="Tettelin H."/>
            <person name="Glass J.I."/>
            <person name="Rusch D."/>
            <person name="Podicherti R."/>
            <person name="Tsui H.-C.T."/>
            <person name="Winkler M.E."/>
        </authorList>
    </citation>
    <scope>NUCLEOTIDE SEQUENCE</scope>
</reference>
<evidence type="ECO:0000256" key="1">
    <source>
        <dbReference type="SAM" id="Phobius"/>
    </source>
</evidence>
<feature type="transmembrane region" description="Helical" evidence="1">
    <location>
        <begin position="434"/>
        <end position="455"/>
    </location>
</feature>
<dbReference type="InterPro" id="IPR006675">
    <property type="entry name" value="HDIG_dom"/>
</dbReference>
<dbReference type="InterPro" id="IPR011624">
    <property type="entry name" value="Metal-dep_PHydrolase_7TM_extra"/>
</dbReference>
<feature type="domain" description="HD/PDEase" evidence="2">
    <location>
        <begin position="517"/>
        <end position="676"/>
    </location>
</feature>
<keyword evidence="1" id="KW-0472">Membrane</keyword>
<dbReference type="InterPro" id="IPR006674">
    <property type="entry name" value="HD_domain"/>
</dbReference>
<dbReference type="PANTHER" id="PTHR36442">
    <property type="entry name" value="CYCLIC-DI-AMP PHOSPHODIESTERASE PGPH"/>
    <property type="match status" value="1"/>
</dbReference>
<proteinExistence type="predicted"/>
<keyword evidence="1" id="KW-1133">Transmembrane helix</keyword>
<name>A0A381QIF4_9ZZZZ</name>
<dbReference type="Pfam" id="PF07698">
    <property type="entry name" value="7TM-7TMR_HD"/>
    <property type="match status" value="1"/>
</dbReference>
<keyword evidence="1" id="KW-0812">Transmembrane</keyword>
<accession>A0A381QIF4</accession>
<dbReference type="Pfam" id="PF01966">
    <property type="entry name" value="HD"/>
    <property type="match status" value="1"/>
</dbReference>
<dbReference type="InterPro" id="IPR003607">
    <property type="entry name" value="HD/PDEase_dom"/>
</dbReference>
<feature type="transmembrane region" description="Helical" evidence="1">
    <location>
        <begin position="315"/>
        <end position="336"/>
    </location>
</feature>